<feature type="transmembrane region" description="Helical" evidence="6">
    <location>
        <begin position="383"/>
        <end position="402"/>
    </location>
</feature>
<proteinExistence type="predicted"/>
<keyword evidence="4 6" id="KW-1133">Transmembrane helix</keyword>
<feature type="transmembrane region" description="Helical" evidence="6">
    <location>
        <begin position="143"/>
        <end position="161"/>
    </location>
</feature>
<keyword evidence="5 6" id="KW-0472">Membrane</keyword>
<dbReference type="RefSeq" id="WP_379097587.1">
    <property type="nucleotide sequence ID" value="NZ_JBHUGZ010000007.1"/>
</dbReference>
<feature type="transmembrane region" description="Helical" evidence="6">
    <location>
        <begin position="292"/>
        <end position="316"/>
    </location>
</feature>
<dbReference type="InterPro" id="IPR050833">
    <property type="entry name" value="Poly_Biosynth_Transport"/>
</dbReference>
<keyword evidence="8" id="KW-1185">Reference proteome</keyword>
<comment type="subcellular location">
    <subcellularLocation>
        <location evidence="1">Cell membrane</location>
        <topology evidence="1">Multi-pass membrane protein</topology>
    </subcellularLocation>
</comment>
<dbReference type="PANTHER" id="PTHR30250:SF11">
    <property type="entry name" value="O-ANTIGEN TRANSPORTER-RELATED"/>
    <property type="match status" value="1"/>
</dbReference>
<reference evidence="8" key="1">
    <citation type="journal article" date="2019" name="Int. J. Syst. Evol. Microbiol.">
        <title>The Global Catalogue of Microorganisms (GCM) 10K type strain sequencing project: providing services to taxonomists for standard genome sequencing and annotation.</title>
        <authorList>
            <consortium name="The Broad Institute Genomics Platform"/>
            <consortium name="The Broad Institute Genome Sequencing Center for Infectious Disease"/>
            <person name="Wu L."/>
            <person name="Ma J."/>
        </authorList>
    </citation>
    <scope>NUCLEOTIDE SEQUENCE [LARGE SCALE GENOMIC DNA]</scope>
    <source>
        <strain evidence="8">CGMCC 1.16225</strain>
    </source>
</reference>
<evidence type="ECO:0000256" key="2">
    <source>
        <dbReference type="ARBA" id="ARBA00022475"/>
    </source>
</evidence>
<dbReference type="EMBL" id="JBHUGZ010000007">
    <property type="protein sequence ID" value="MFD1983351.1"/>
    <property type="molecule type" value="Genomic_DNA"/>
</dbReference>
<evidence type="ECO:0000256" key="4">
    <source>
        <dbReference type="ARBA" id="ARBA00022989"/>
    </source>
</evidence>
<feature type="transmembrane region" description="Helical" evidence="6">
    <location>
        <begin position="82"/>
        <end position="99"/>
    </location>
</feature>
<dbReference type="InterPro" id="IPR002797">
    <property type="entry name" value="Polysacc_synth"/>
</dbReference>
<feature type="transmembrane region" description="Helical" evidence="6">
    <location>
        <begin position="12"/>
        <end position="32"/>
    </location>
</feature>
<evidence type="ECO:0000256" key="3">
    <source>
        <dbReference type="ARBA" id="ARBA00022692"/>
    </source>
</evidence>
<organism evidence="7 8">
    <name type="scientific">Mesorhizobium newzealandense</name>
    <dbReference type="NCBI Taxonomy" id="1300302"/>
    <lineage>
        <taxon>Bacteria</taxon>
        <taxon>Pseudomonadati</taxon>
        <taxon>Pseudomonadota</taxon>
        <taxon>Alphaproteobacteria</taxon>
        <taxon>Hyphomicrobiales</taxon>
        <taxon>Phyllobacteriaceae</taxon>
        <taxon>Mesorhizobium</taxon>
    </lineage>
</organism>
<accession>A0ABW4UAZ1</accession>
<dbReference type="Pfam" id="PF01943">
    <property type="entry name" value="Polysacc_synt"/>
    <property type="match status" value="1"/>
</dbReference>
<name>A0ABW4UAZ1_9HYPH</name>
<evidence type="ECO:0000256" key="1">
    <source>
        <dbReference type="ARBA" id="ARBA00004651"/>
    </source>
</evidence>
<protein>
    <submittedName>
        <fullName evidence="7">Lipopolysaccharide biosynthesis protein</fullName>
    </submittedName>
</protein>
<dbReference type="PANTHER" id="PTHR30250">
    <property type="entry name" value="PST FAMILY PREDICTED COLANIC ACID TRANSPORTER"/>
    <property type="match status" value="1"/>
</dbReference>
<evidence type="ECO:0000313" key="7">
    <source>
        <dbReference type="EMBL" id="MFD1983351.1"/>
    </source>
</evidence>
<evidence type="ECO:0000256" key="6">
    <source>
        <dbReference type="SAM" id="Phobius"/>
    </source>
</evidence>
<gene>
    <name evidence="7" type="ORF">ACFSOZ_11800</name>
</gene>
<feature type="transmembrane region" description="Helical" evidence="6">
    <location>
        <begin position="167"/>
        <end position="189"/>
    </location>
</feature>
<dbReference type="Proteomes" id="UP001597405">
    <property type="component" value="Unassembled WGS sequence"/>
</dbReference>
<feature type="transmembrane region" description="Helical" evidence="6">
    <location>
        <begin position="357"/>
        <end position="377"/>
    </location>
</feature>
<keyword evidence="2" id="KW-1003">Cell membrane</keyword>
<feature type="transmembrane region" description="Helical" evidence="6">
    <location>
        <begin position="246"/>
        <end position="272"/>
    </location>
</feature>
<keyword evidence="3 6" id="KW-0812">Transmembrane</keyword>
<comment type="caution">
    <text evidence="7">The sequence shown here is derived from an EMBL/GenBank/DDBJ whole genome shotgun (WGS) entry which is preliminary data.</text>
</comment>
<feature type="transmembrane region" description="Helical" evidence="6">
    <location>
        <begin position="328"/>
        <end position="350"/>
    </location>
</feature>
<evidence type="ECO:0000313" key="8">
    <source>
        <dbReference type="Proteomes" id="UP001597405"/>
    </source>
</evidence>
<feature type="transmembrane region" description="Helical" evidence="6">
    <location>
        <begin position="38"/>
        <end position="62"/>
    </location>
</feature>
<feature type="transmembrane region" description="Helical" evidence="6">
    <location>
        <begin position="209"/>
        <end position="226"/>
    </location>
</feature>
<evidence type="ECO:0000256" key="5">
    <source>
        <dbReference type="ARBA" id="ARBA00023136"/>
    </source>
</evidence>
<sequence length="418" mass="46173">MVAGAARLLNIGLRFGTLLTRFLFVFFLARYIDPTSVGYYGLFTATVSYGLYMVGLDFYVFLSREILQVSDDQRGAMLKGQLTLCGLLYVIVLPAFVLILMLEGWSTSLLCWFVPILALEHFNQEVSRLLVVLSDQVAASITLFVRQGSWAIAVVTLMIGFPESRNLNVIMALWACAGLAAGALGIWRLRQLPIGGWSKPIDWRWVGKGISVSAAFLVSTLALRGIQTADRYWMESLGGIEAVGAYVLFLGVAGTLMVFLDAGVFSFSYPALISHSHKQEYSLARKTVQQMFFQTVAMSVAFGLVSWALLPYLLHWVGKAVYQDAVGLYPWVLLAAITNAVGMVPHYALYARGFDKPIIYSHIAALPVFVISTWCLSKSHAELAVPISMTISFTLIMIWKAVAYHRLDTNHLPPKSSA</sequence>